<dbReference type="GO" id="GO:0044826">
    <property type="term" value="P:viral genome integration into host DNA"/>
    <property type="evidence" value="ECO:0007669"/>
    <property type="project" value="UniProtKB-KW"/>
</dbReference>
<feature type="compositionally biased region" description="Basic and acidic residues" evidence="7">
    <location>
        <begin position="395"/>
        <end position="411"/>
    </location>
</feature>
<accession>A0A485M6K9</accession>
<dbReference type="Pfam" id="PF13356">
    <property type="entry name" value="Arm-DNA-bind_3"/>
    <property type="match status" value="1"/>
</dbReference>
<keyword evidence="2" id="KW-0229">DNA integration</keyword>
<dbReference type="GO" id="GO:0003677">
    <property type="term" value="F:DNA binding"/>
    <property type="evidence" value="ECO:0007669"/>
    <property type="project" value="UniProtKB-KW"/>
</dbReference>
<dbReference type="Gene3D" id="3.30.160.390">
    <property type="entry name" value="Integrase, DNA-binding domain"/>
    <property type="match status" value="1"/>
</dbReference>
<keyword evidence="6" id="KW-1160">Virus entry into host cell</keyword>
<dbReference type="GO" id="GO:0006310">
    <property type="term" value="P:DNA recombination"/>
    <property type="evidence" value="ECO:0007669"/>
    <property type="project" value="UniProtKB-KW"/>
</dbReference>
<dbReference type="GO" id="GO:0015074">
    <property type="term" value="P:DNA integration"/>
    <property type="evidence" value="ECO:0007669"/>
    <property type="project" value="UniProtKB-KW"/>
</dbReference>
<dbReference type="InterPro" id="IPR050808">
    <property type="entry name" value="Phage_Integrase"/>
</dbReference>
<proteinExistence type="inferred from homology"/>
<protein>
    <submittedName>
        <fullName evidence="10">Phage related integrase</fullName>
    </submittedName>
</protein>
<dbReference type="InterPro" id="IPR044068">
    <property type="entry name" value="CB"/>
</dbReference>
<evidence type="ECO:0000256" key="1">
    <source>
        <dbReference type="ARBA" id="ARBA00008857"/>
    </source>
</evidence>
<dbReference type="InterPro" id="IPR010998">
    <property type="entry name" value="Integrase_recombinase_N"/>
</dbReference>
<dbReference type="SUPFAM" id="SSF56349">
    <property type="entry name" value="DNA breaking-rejoining enzymes"/>
    <property type="match status" value="1"/>
</dbReference>
<dbReference type="InterPro" id="IPR002104">
    <property type="entry name" value="Integrase_catalytic"/>
</dbReference>
<sequence length="419" mass="47980">MKKIKLTKSYIDSLQAPEDGKRLIVWDDELQGFCIRVSKKKKVYYAVKRIGGKLQWVNIGVHGPMNPTDARKEALKTLANLNKGIDVNKQKAQDRVKGITLKEALKDYFESKPKLREGTKKTYECLLNEWLSDWMEKPLKDIGKKDVSSRHLKIADGRSAVTANNVMRTFRAIYNHAQAVSDGALPESPTKILSRSKQWFHVGRRQTYIKEHELNKWSKAVISYSNPVAGDALLLLLLTGCREKEVLTLQWKDVDMKGKTFTIQATVAKNHREHTLPMSDAILDVFKRRDAARENDYVFPGQGGIGHIVELKRAVQAVTKKSKVKFCLHDLRRTFSGIAEQEVSYAILKRLLNHYTGNDVTAGYLVIPTEQLRDPMQKITNRIMTAMLEPEEQEQQEKKPEPQKQHEEKGKVIPLRARR</sequence>
<dbReference type="InterPro" id="IPR011010">
    <property type="entry name" value="DNA_brk_join_enz"/>
</dbReference>
<evidence type="ECO:0000256" key="6">
    <source>
        <dbReference type="ARBA" id="ARBA00023296"/>
    </source>
</evidence>
<dbReference type="AlphaFoldDB" id="A0A485M6K9"/>
<name>A0A485M6K9_9ZZZZ</name>
<dbReference type="Gene3D" id="1.10.150.130">
    <property type="match status" value="1"/>
</dbReference>
<dbReference type="InterPro" id="IPR013762">
    <property type="entry name" value="Integrase-like_cat_sf"/>
</dbReference>
<dbReference type="PROSITE" id="PS51898">
    <property type="entry name" value="TYR_RECOMBINASE"/>
    <property type="match status" value="1"/>
</dbReference>
<comment type="similarity">
    <text evidence="1">Belongs to the 'phage' integrase family.</text>
</comment>
<keyword evidence="4" id="KW-0233">DNA recombination</keyword>
<evidence type="ECO:0000259" key="8">
    <source>
        <dbReference type="PROSITE" id="PS51898"/>
    </source>
</evidence>
<evidence type="ECO:0000256" key="5">
    <source>
        <dbReference type="ARBA" id="ARBA00023195"/>
    </source>
</evidence>
<dbReference type="PROSITE" id="PS51900">
    <property type="entry name" value="CB"/>
    <property type="match status" value="1"/>
</dbReference>
<evidence type="ECO:0000259" key="9">
    <source>
        <dbReference type="PROSITE" id="PS51900"/>
    </source>
</evidence>
<feature type="domain" description="Core-binding (CB)" evidence="9">
    <location>
        <begin position="99"/>
        <end position="178"/>
    </location>
</feature>
<dbReference type="Pfam" id="PF00589">
    <property type="entry name" value="Phage_integrase"/>
    <property type="match status" value="1"/>
</dbReference>
<dbReference type="GO" id="GO:0046718">
    <property type="term" value="P:symbiont entry into host cell"/>
    <property type="evidence" value="ECO:0007669"/>
    <property type="project" value="UniProtKB-KW"/>
</dbReference>
<evidence type="ECO:0000256" key="7">
    <source>
        <dbReference type="SAM" id="MobiDB-lite"/>
    </source>
</evidence>
<dbReference type="InterPro" id="IPR025166">
    <property type="entry name" value="Integrase_DNA_bind_dom"/>
</dbReference>
<organism evidence="10">
    <name type="scientific">anaerobic digester metagenome</name>
    <dbReference type="NCBI Taxonomy" id="1263854"/>
    <lineage>
        <taxon>unclassified sequences</taxon>
        <taxon>metagenomes</taxon>
        <taxon>ecological metagenomes</taxon>
    </lineage>
</organism>
<evidence type="ECO:0000256" key="2">
    <source>
        <dbReference type="ARBA" id="ARBA00022908"/>
    </source>
</evidence>
<dbReference type="Gene3D" id="1.10.443.10">
    <property type="entry name" value="Intergrase catalytic core"/>
    <property type="match status" value="1"/>
</dbReference>
<dbReference type="EMBL" id="CAADRM010000152">
    <property type="protein sequence ID" value="VFU18515.1"/>
    <property type="molecule type" value="Genomic_DNA"/>
</dbReference>
<evidence type="ECO:0000256" key="3">
    <source>
        <dbReference type="ARBA" id="ARBA00023125"/>
    </source>
</evidence>
<dbReference type="PANTHER" id="PTHR30629:SF2">
    <property type="entry name" value="PROPHAGE INTEGRASE INTS-RELATED"/>
    <property type="match status" value="1"/>
</dbReference>
<evidence type="ECO:0000313" key="10">
    <source>
        <dbReference type="EMBL" id="VFU18515.1"/>
    </source>
</evidence>
<keyword evidence="3" id="KW-0238">DNA-binding</keyword>
<keyword evidence="5" id="KW-1179">Viral genome integration</keyword>
<gene>
    <name evidence="10" type="ORF">SCFA_840023</name>
</gene>
<dbReference type="PANTHER" id="PTHR30629">
    <property type="entry name" value="PROPHAGE INTEGRASE"/>
    <property type="match status" value="1"/>
</dbReference>
<reference evidence="10" key="1">
    <citation type="submission" date="2019-03" db="EMBL/GenBank/DDBJ databases">
        <authorList>
            <person name="Hao L."/>
        </authorList>
    </citation>
    <scope>NUCLEOTIDE SEQUENCE</scope>
</reference>
<feature type="domain" description="Tyr recombinase" evidence="8">
    <location>
        <begin position="204"/>
        <end position="377"/>
    </location>
</feature>
<dbReference type="InterPro" id="IPR038488">
    <property type="entry name" value="Integrase_DNA-bd_sf"/>
</dbReference>
<feature type="region of interest" description="Disordered" evidence="7">
    <location>
        <begin position="388"/>
        <end position="419"/>
    </location>
</feature>
<evidence type="ECO:0000256" key="4">
    <source>
        <dbReference type="ARBA" id="ARBA00023172"/>
    </source>
</evidence>
<dbReference type="GO" id="GO:0075713">
    <property type="term" value="P:establishment of integrated proviral latency"/>
    <property type="evidence" value="ECO:0007669"/>
    <property type="project" value="UniProtKB-KW"/>
</dbReference>